<proteinExistence type="predicted"/>
<evidence type="ECO:0000313" key="8">
    <source>
        <dbReference type="EMBL" id="OEU14679.1"/>
    </source>
</evidence>
<feature type="region of interest" description="Disordered" evidence="6">
    <location>
        <begin position="1"/>
        <end position="29"/>
    </location>
</feature>
<gene>
    <name evidence="8" type="ORF">FRACYDRAFT_187780</name>
</gene>
<feature type="compositionally biased region" description="Low complexity" evidence="6">
    <location>
        <begin position="9"/>
        <end position="24"/>
    </location>
</feature>
<dbReference type="OrthoDB" id="10259408at2759"/>
<dbReference type="GO" id="GO:0031418">
    <property type="term" value="F:L-ascorbic acid binding"/>
    <property type="evidence" value="ECO:0007669"/>
    <property type="project" value="InterPro"/>
</dbReference>
<evidence type="ECO:0000256" key="5">
    <source>
        <dbReference type="ARBA" id="ARBA00023004"/>
    </source>
</evidence>
<dbReference type="Proteomes" id="UP000095751">
    <property type="component" value="Unassembled WGS sequence"/>
</dbReference>
<sequence>MFPRKNSRIDNNNNNRCANTPDTNPVLSKSGDINQLFERIVAVGADYTHRNETIYPNDYSITVHSRPDGARIGSQNRRRGVVQPWMVTLENFMTEDECDAMIGDGHKEGFYPSIDAKERSHRRTPTPNTTSTTMRTVGRRNSETAWCTSKNNCTYREVPDRLHRRLSEILGIPSENSEGFQILKYDVGQCKCLSIHHDYIPHQRAGPRVLTVLLYLSDADAGGTNFPMLNRTIQPRKGRALIFPNVLDSDPMESDVRMRHEAIRLESGTKYAANIWYHMHDYDLAVGANGYN</sequence>
<keyword evidence="9" id="KW-1185">Reference proteome</keyword>
<evidence type="ECO:0000256" key="6">
    <source>
        <dbReference type="SAM" id="MobiDB-lite"/>
    </source>
</evidence>
<dbReference type="InterPro" id="IPR044862">
    <property type="entry name" value="Pro_4_hyd_alph_FE2OG_OXY"/>
</dbReference>
<evidence type="ECO:0000313" key="9">
    <source>
        <dbReference type="Proteomes" id="UP000095751"/>
    </source>
</evidence>
<accession>A0A1E7F965</accession>
<dbReference type="Gene3D" id="2.60.120.620">
    <property type="entry name" value="q2cbj1_9rhob like domain"/>
    <property type="match status" value="1"/>
</dbReference>
<dbReference type="InterPro" id="IPR045054">
    <property type="entry name" value="P4HA-like"/>
</dbReference>
<evidence type="ECO:0000256" key="4">
    <source>
        <dbReference type="ARBA" id="ARBA00023002"/>
    </source>
</evidence>
<feature type="domain" description="Prolyl 4-hydroxylase alpha subunit" evidence="7">
    <location>
        <begin position="84"/>
        <end position="278"/>
    </location>
</feature>
<evidence type="ECO:0000256" key="2">
    <source>
        <dbReference type="ARBA" id="ARBA00022723"/>
    </source>
</evidence>
<keyword evidence="4" id="KW-0560">Oxidoreductase</keyword>
<dbReference type="AlphaFoldDB" id="A0A1E7F965"/>
<organism evidence="8 9">
    <name type="scientific">Fragilariopsis cylindrus CCMP1102</name>
    <dbReference type="NCBI Taxonomy" id="635003"/>
    <lineage>
        <taxon>Eukaryota</taxon>
        <taxon>Sar</taxon>
        <taxon>Stramenopiles</taxon>
        <taxon>Ochrophyta</taxon>
        <taxon>Bacillariophyta</taxon>
        <taxon>Bacillariophyceae</taxon>
        <taxon>Bacillariophycidae</taxon>
        <taxon>Bacillariales</taxon>
        <taxon>Bacillariaceae</taxon>
        <taxon>Fragilariopsis</taxon>
    </lineage>
</organism>
<evidence type="ECO:0000259" key="7">
    <source>
        <dbReference type="SMART" id="SM00702"/>
    </source>
</evidence>
<dbReference type="InterPro" id="IPR006620">
    <property type="entry name" value="Pro_4_hyd_alph"/>
</dbReference>
<dbReference type="Pfam" id="PF13640">
    <property type="entry name" value="2OG-FeII_Oxy_3"/>
    <property type="match status" value="1"/>
</dbReference>
<dbReference type="PANTHER" id="PTHR10869:SF233">
    <property type="entry name" value="FE2OG DIOXYGENASE DOMAIN-CONTAINING PROTEIN"/>
    <property type="match status" value="1"/>
</dbReference>
<dbReference type="PANTHER" id="PTHR10869">
    <property type="entry name" value="PROLYL 4-HYDROXYLASE ALPHA SUBUNIT"/>
    <property type="match status" value="1"/>
</dbReference>
<feature type="region of interest" description="Disordered" evidence="6">
    <location>
        <begin position="118"/>
        <end position="137"/>
    </location>
</feature>
<dbReference type="GO" id="GO:0004656">
    <property type="term" value="F:procollagen-proline 4-dioxygenase activity"/>
    <property type="evidence" value="ECO:0007669"/>
    <property type="project" value="TreeGrafter"/>
</dbReference>
<evidence type="ECO:0000256" key="1">
    <source>
        <dbReference type="ARBA" id="ARBA00001961"/>
    </source>
</evidence>
<keyword evidence="2" id="KW-0479">Metal-binding</keyword>
<dbReference type="GO" id="GO:0005506">
    <property type="term" value="F:iron ion binding"/>
    <property type="evidence" value="ECO:0007669"/>
    <property type="project" value="InterPro"/>
</dbReference>
<name>A0A1E7F965_9STRA</name>
<keyword evidence="5" id="KW-0408">Iron</keyword>
<dbReference type="KEGG" id="fcy:FRACYDRAFT_187780"/>
<evidence type="ECO:0000256" key="3">
    <source>
        <dbReference type="ARBA" id="ARBA00022964"/>
    </source>
</evidence>
<dbReference type="GO" id="GO:0005783">
    <property type="term" value="C:endoplasmic reticulum"/>
    <property type="evidence" value="ECO:0007669"/>
    <property type="project" value="TreeGrafter"/>
</dbReference>
<comment type="cofactor">
    <cofactor evidence="1">
        <name>L-ascorbate</name>
        <dbReference type="ChEBI" id="CHEBI:38290"/>
    </cofactor>
</comment>
<protein>
    <recommendedName>
        <fullName evidence="7">Prolyl 4-hydroxylase alpha subunit domain-containing protein</fullName>
    </recommendedName>
</protein>
<feature type="compositionally biased region" description="Low complexity" evidence="6">
    <location>
        <begin position="125"/>
        <end position="136"/>
    </location>
</feature>
<reference evidence="8 9" key="1">
    <citation type="submission" date="2016-09" db="EMBL/GenBank/DDBJ databases">
        <title>Extensive genetic diversity and differential bi-allelic expression allows diatom success in the polar Southern Ocean.</title>
        <authorList>
            <consortium name="DOE Joint Genome Institute"/>
            <person name="Mock T."/>
            <person name="Otillar R.P."/>
            <person name="Strauss J."/>
            <person name="Dupont C."/>
            <person name="Frickenhaus S."/>
            <person name="Maumus F."/>
            <person name="Mcmullan M."/>
            <person name="Sanges R."/>
            <person name="Schmutz J."/>
            <person name="Toseland A."/>
            <person name="Valas R."/>
            <person name="Veluchamy A."/>
            <person name="Ward B.J."/>
            <person name="Allen A."/>
            <person name="Barry K."/>
            <person name="Falciatore A."/>
            <person name="Ferrante M."/>
            <person name="Fortunato A.E."/>
            <person name="Gloeckner G."/>
            <person name="Gruber A."/>
            <person name="Hipkin R."/>
            <person name="Janech M."/>
            <person name="Kroth P."/>
            <person name="Leese F."/>
            <person name="Lindquist E."/>
            <person name="Lyon B.R."/>
            <person name="Martin J."/>
            <person name="Mayer C."/>
            <person name="Parker M."/>
            <person name="Quesneville H."/>
            <person name="Raymond J."/>
            <person name="Uhlig C."/>
            <person name="Valentin K.U."/>
            <person name="Worden A.Z."/>
            <person name="Armbrust E.V."/>
            <person name="Bowler C."/>
            <person name="Green B."/>
            <person name="Moulton V."/>
            <person name="Van Oosterhout C."/>
            <person name="Grigoriev I."/>
        </authorList>
    </citation>
    <scope>NUCLEOTIDE SEQUENCE [LARGE SCALE GENOMIC DNA]</scope>
    <source>
        <strain evidence="8 9">CCMP1102</strain>
    </source>
</reference>
<dbReference type="SMART" id="SM00702">
    <property type="entry name" value="P4Hc"/>
    <property type="match status" value="1"/>
</dbReference>
<keyword evidence="3" id="KW-0223">Dioxygenase</keyword>
<dbReference type="EMBL" id="KV784360">
    <property type="protein sequence ID" value="OEU14679.1"/>
    <property type="molecule type" value="Genomic_DNA"/>
</dbReference>
<dbReference type="InParanoid" id="A0A1E7F965"/>